<proteinExistence type="predicted"/>
<gene>
    <name evidence="1" type="ORF">Q764_13160</name>
</gene>
<dbReference type="OrthoDB" id="1442602at2"/>
<dbReference type="InterPro" id="IPR036513">
    <property type="entry name" value="STAS_dom_sf"/>
</dbReference>
<dbReference type="Gene3D" id="3.30.750.24">
    <property type="entry name" value="STAS domain"/>
    <property type="match status" value="1"/>
</dbReference>
<dbReference type="STRING" id="1121899.GCA_000430025_01274"/>
<name>A0A0A2M3K7_9FLAO</name>
<dbReference type="eggNOG" id="ENOG5032SIN">
    <property type="taxonomic scope" value="Bacteria"/>
</dbReference>
<organism evidence="1 2">
    <name type="scientific">Flavobacterium suncheonense GH29-5 = DSM 17707</name>
    <dbReference type="NCBI Taxonomy" id="1121899"/>
    <lineage>
        <taxon>Bacteria</taxon>
        <taxon>Pseudomonadati</taxon>
        <taxon>Bacteroidota</taxon>
        <taxon>Flavobacteriia</taxon>
        <taxon>Flavobacteriales</taxon>
        <taxon>Flavobacteriaceae</taxon>
        <taxon>Flavobacterium</taxon>
    </lineage>
</organism>
<dbReference type="AlphaFoldDB" id="A0A0A2M3K7"/>
<reference evidence="1 2" key="1">
    <citation type="submission" date="2013-09" db="EMBL/GenBank/DDBJ databases">
        <authorList>
            <person name="Zeng Z."/>
            <person name="Chen C."/>
        </authorList>
    </citation>
    <scope>NUCLEOTIDE SEQUENCE [LARGE SCALE GENOMIC DNA]</scope>
    <source>
        <strain evidence="1 2">GH29-5</strain>
    </source>
</reference>
<sequence length="110" mass="12571">MKVEHKEHTTIVKDTEGNILQFLQKVTSQYDALKERNLVLDITKDKSVDIKGIKAFADLSKKHKKAKKSFVIVAENIDFNDVPSSMLVVPTLLEAHDMIEMEEIERDLGF</sequence>
<evidence type="ECO:0000313" key="1">
    <source>
        <dbReference type="EMBL" id="KGO87197.1"/>
    </source>
</evidence>
<dbReference type="RefSeq" id="WP_026981506.1">
    <property type="nucleotide sequence ID" value="NZ_JRLW01000020.1"/>
</dbReference>
<keyword evidence="2" id="KW-1185">Reference proteome</keyword>
<accession>A0A0A2M3K7</accession>
<protein>
    <submittedName>
        <fullName evidence="1">Ribonuclease Z</fullName>
    </submittedName>
</protein>
<dbReference type="Proteomes" id="UP000030121">
    <property type="component" value="Unassembled WGS sequence"/>
</dbReference>
<evidence type="ECO:0000313" key="2">
    <source>
        <dbReference type="Proteomes" id="UP000030121"/>
    </source>
</evidence>
<comment type="caution">
    <text evidence="1">The sequence shown here is derived from an EMBL/GenBank/DDBJ whole genome shotgun (WGS) entry which is preliminary data.</text>
</comment>
<dbReference type="EMBL" id="JRLW01000020">
    <property type="protein sequence ID" value="KGO87197.1"/>
    <property type="molecule type" value="Genomic_DNA"/>
</dbReference>